<keyword evidence="2" id="KW-1185">Reference proteome</keyword>
<sequence length="377" mass="42567">MLPPELFDAIIEQARDDIATLNSCSLVCRSWLAISRHLTFGQIVFGLRPETVQGFLELIASPYATILPYIHAVELLGNDSSRGYQLEWLDRIITVLANIPFLTALVLENISWNELVSATRDTLIDAFQQITRLDLRASDFGSVAHLFRLVASKPRLRSLGCDNLGWTDPDPTETVIAPRMLNHLRLSGCYERDILDWLLAQTSIPPISDLELGAVRPEDTASIGNFLRRLGPRLRTLQLEFWSLDPGGDAEDFCAHVDLSYNSSLHTIVLDKFIHYSTYRFSSAVGWIPQLVSRAGGLKHIMLSISIRRIDELTPEDDPIDWPALDAVFCTLHRLYFRVWSSIELDQVTPVLTHQLPKCAMREGLLQFRSGFPKGEE</sequence>
<dbReference type="GeneID" id="59351226"/>
<comment type="caution">
    <text evidence="1">The sequence shown here is derived from an EMBL/GenBank/DDBJ whole genome shotgun (WGS) entry which is preliminary data.</text>
</comment>
<evidence type="ECO:0000313" key="2">
    <source>
        <dbReference type="Proteomes" id="UP000636479"/>
    </source>
</evidence>
<dbReference type="EMBL" id="JACAZF010000012">
    <property type="protein sequence ID" value="KAF7291951.1"/>
    <property type="molecule type" value="Genomic_DNA"/>
</dbReference>
<proteinExistence type="predicted"/>
<reference evidence="1" key="1">
    <citation type="submission" date="2020-05" db="EMBL/GenBank/DDBJ databases">
        <title>Mycena genomes resolve the evolution of fungal bioluminescence.</title>
        <authorList>
            <person name="Tsai I.J."/>
        </authorList>
    </citation>
    <scope>NUCLEOTIDE SEQUENCE</scope>
    <source>
        <strain evidence="1">171206Taipei</strain>
    </source>
</reference>
<dbReference type="Proteomes" id="UP000636479">
    <property type="component" value="Unassembled WGS sequence"/>
</dbReference>
<evidence type="ECO:0008006" key="3">
    <source>
        <dbReference type="Google" id="ProtNLM"/>
    </source>
</evidence>
<evidence type="ECO:0000313" key="1">
    <source>
        <dbReference type="EMBL" id="KAF7291951.1"/>
    </source>
</evidence>
<gene>
    <name evidence="1" type="ORF">MIND_01220700</name>
</gene>
<accession>A0A8H6S3A4</accession>
<dbReference type="SUPFAM" id="SSF52047">
    <property type="entry name" value="RNI-like"/>
    <property type="match status" value="1"/>
</dbReference>
<protein>
    <recommendedName>
        <fullName evidence="3">F-box domain-containing protein</fullName>
    </recommendedName>
</protein>
<organism evidence="1 2">
    <name type="scientific">Mycena indigotica</name>
    <dbReference type="NCBI Taxonomy" id="2126181"/>
    <lineage>
        <taxon>Eukaryota</taxon>
        <taxon>Fungi</taxon>
        <taxon>Dikarya</taxon>
        <taxon>Basidiomycota</taxon>
        <taxon>Agaricomycotina</taxon>
        <taxon>Agaricomycetes</taxon>
        <taxon>Agaricomycetidae</taxon>
        <taxon>Agaricales</taxon>
        <taxon>Marasmiineae</taxon>
        <taxon>Mycenaceae</taxon>
        <taxon>Mycena</taxon>
    </lineage>
</organism>
<dbReference type="RefSeq" id="XP_037214678.1">
    <property type="nucleotide sequence ID" value="XM_037368710.1"/>
</dbReference>
<dbReference type="Gene3D" id="3.80.10.10">
    <property type="entry name" value="Ribonuclease Inhibitor"/>
    <property type="match status" value="1"/>
</dbReference>
<dbReference type="OrthoDB" id="2789810at2759"/>
<dbReference type="InterPro" id="IPR032675">
    <property type="entry name" value="LRR_dom_sf"/>
</dbReference>
<dbReference type="AlphaFoldDB" id="A0A8H6S3A4"/>
<name>A0A8H6S3A4_9AGAR</name>